<dbReference type="AlphaFoldDB" id="A0A9D7SAD2"/>
<accession>A0A9D7SAD2</accession>
<organism evidence="1 2">
    <name type="scientific">Candidatus Defluviibacterium haderslevense</name>
    <dbReference type="NCBI Taxonomy" id="2981993"/>
    <lineage>
        <taxon>Bacteria</taxon>
        <taxon>Pseudomonadati</taxon>
        <taxon>Bacteroidota</taxon>
        <taxon>Saprospiria</taxon>
        <taxon>Saprospirales</taxon>
        <taxon>Saprospiraceae</taxon>
        <taxon>Candidatus Defluviibacterium</taxon>
    </lineage>
</organism>
<name>A0A9D7SAD2_9BACT</name>
<gene>
    <name evidence="1" type="ORF">IPO85_14600</name>
</gene>
<protein>
    <submittedName>
        <fullName evidence="1">Uncharacterized protein</fullName>
    </submittedName>
</protein>
<sequence>MHSFTAQKNIQVLKFTISEIHKTIQWKKQTEFRFKNKMYDVIYSESTCDLFIVWCVQDEKEDHINHSIENWVSTCWKPNETLPISNIYSFFKFTFDGILFSIKTELEISFINSKNFHFLYPRYQIIKNTSIPPPKFSC</sequence>
<dbReference type="EMBL" id="JADKFW010000012">
    <property type="protein sequence ID" value="MBK9718713.1"/>
    <property type="molecule type" value="Genomic_DNA"/>
</dbReference>
<proteinExistence type="predicted"/>
<evidence type="ECO:0000313" key="1">
    <source>
        <dbReference type="EMBL" id="MBK9718713.1"/>
    </source>
</evidence>
<evidence type="ECO:0000313" key="2">
    <source>
        <dbReference type="Proteomes" id="UP000808349"/>
    </source>
</evidence>
<reference evidence="1 2" key="1">
    <citation type="submission" date="2020-10" db="EMBL/GenBank/DDBJ databases">
        <title>Connecting structure to function with the recovery of over 1000 high-quality activated sludge metagenome-assembled genomes encoding full-length rRNA genes using long-read sequencing.</title>
        <authorList>
            <person name="Singleton C.M."/>
            <person name="Petriglieri F."/>
            <person name="Kristensen J.M."/>
            <person name="Kirkegaard R.H."/>
            <person name="Michaelsen T.Y."/>
            <person name="Andersen M.H."/>
            <person name="Karst S.M."/>
            <person name="Dueholm M.S."/>
            <person name="Nielsen P.H."/>
            <person name="Albertsen M."/>
        </authorList>
    </citation>
    <scope>NUCLEOTIDE SEQUENCE [LARGE SCALE GENOMIC DNA]</scope>
    <source>
        <strain evidence="1">Ribe_18-Q3-R11-54_BAT3C.373</strain>
    </source>
</reference>
<comment type="caution">
    <text evidence="1">The sequence shown here is derived from an EMBL/GenBank/DDBJ whole genome shotgun (WGS) entry which is preliminary data.</text>
</comment>
<dbReference type="Proteomes" id="UP000808349">
    <property type="component" value="Unassembled WGS sequence"/>
</dbReference>